<reference evidence="1" key="1">
    <citation type="journal article" date="2021" name="PeerJ">
        <title>Extensive microbial diversity within the chicken gut microbiome revealed by metagenomics and culture.</title>
        <authorList>
            <person name="Gilroy R."/>
            <person name="Ravi A."/>
            <person name="Getino M."/>
            <person name="Pursley I."/>
            <person name="Horton D.L."/>
            <person name="Alikhan N.F."/>
            <person name="Baker D."/>
            <person name="Gharbi K."/>
            <person name="Hall N."/>
            <person name="Watson M."/>
            <person name="Adriaenssens E.M."/>
            <person name="Foster-Nyarko E."/>
            <person name="Jarju S."/>
            <person name="Secka A."/>
            <person name="Antonio M."/>
            <person name="Oren A."/>
            <person name="Chaudhuri R.R."/>
            <person name="La Ragione R."/>
            <person name="Hildebrand F."/>
            <person name="Pallen M.J."/>
        </authorList>
    </citation>
    <scope>NUCLEOTIDE SEQUENCE</scope>
    <source>
        <strain evidence="1">CHK195-6426</strain>
    </source>
</reference>
<evidence type="ECO:0000313" key="2">
    <source>
        <dbReference type="Proteomes" id="UP000824265"/>
    </source>
</evidence>
<dbReference type="AlphaFoldDB" id="A0A9D1R2V0"/>
<comment type="caution">
    <text evidence="1">The sequence shown here is derived from an EMBL/GenBank/DDBJ whole genome shotgun (WGS) entry which is preliminary data.</text>
</comment>
<dbReference type="Proteomes" id="UP000824265">
    <property type="component" value="Unassembled WGS sequence"/>
</dbReference>
<organism evidence="1 2">
    <name type="scientific">Candidatus Acetatifactor stercoripullorum</name>
    <dbReference type="NCBI Taxonomy" id="2838414"/>
    <lineage>
        <taxon>Bacteria</taxon>
        <taxon>Bacillati</taxon>
        <taxon>Bacillota</taxon>
        <taxon>Clostridia</taxon>
        <taxon>Lachnospirales</taxon>
        <taxon>Lachnospiraceae</taxon>
        <taxon>Acetatifactor</taxon>
    </lineage>
</organism>
<sequence>MIKNNALNPIYVEEIKSARRENAVSRAENSEEDSSFSKVLADRQTDCPYGYLAENGVIVYNGVVFVCDPRTNSICLGDMNDPKEVLRISLPSGGSLRVNVNNFGDISKAAGMFSPEDLNAILRAISQYNHCTKKLYEIEQEENEVMKLRSKLPE</sequence>
<name>A0A9D1R2V0_9FIRM</name>
<evidence type="ECO:0000313" key="1">
    <source>
        <dbReference type="EMBL" id="HIW80661.1"/>
    </source>
</evidence>
<dbReference type="RefSeq" id="WP_191409766.1">
    <property type="nucleotide sequence ID" value="NZ_CALWMU010000063.1"/>
</dbReference>
<accession>A0A9D1R2V0</accession>
<gene>
    <name evidence="1" type="ORF">H9742_03895</name>
</gene>
<reference evidence="1" key="2">
    <citation type="submission" date="2021-04" db="EMBL/GenBank/DDBJ databases">
        <authorList>
            <person name="Gilroy R."/>
        </authorList>
    </citation>
    <scope>NUCLEOTIDE SEQUENCE</scope>
    <source>
        <strain evidence="1">CHK195-6426</strain>
    </source>
</reference>
<proteinExistence type="predicted"/>
<protein>
    <submittedName>
        <fullName evidence="1">Uncharacterized protein</fullName>
    </submittedName>
</protein>
<dbReference type="EMBL" id="DXGH01000022">
    <property type="protein sequence ID" value="HIW80661.1"/>
    <property type="molecule type" value="Genomic_DNA"/>
</dbReference>